<keyword evidence="3" id="KW-0731">Sigma factor</keyword>
<dbReference type="GO" id="GO:0006352">
    <property type="term" value="P:DNA-templated transcription initiation"/>
    <property type="evidence" value="ECO:0007669"/>
    <property type="project" value="InterPro"/>
</dbReference>
<evidence type="ECO:0000259" key="7">
    <source>
        <dbReference type="Pfam" id="PF08281"/>
    </source>
</evidence>
<dbReference type="InterPro" id="IPR014284">
    <property type="entry name" value="RNA_pol_sigma-70_dom"/>
</dbReference>
<dbReference type="GO" id="GO:0016987">
    <property type="term" value="F:sigma factor activity"/>
    <property type="evidence" value="ECO:0007669"/>
    <property type="project" value="UniProtKB-KW"/>
</dbReference>
<keyword evidence="5" id="KW-0804">Transcription</keyword>
<protein>
    <submittedName>
        <fullName evidence="8">Sigma-70 family RNA polymerase sigma factor</fullName>
    </submittedName>
</protein>
<accession>A0A5C4M0A7</accession>
<name>A0A5C4M0A7_9PSEU</name>
<dbReference type="Gene3D" id="1.10.10.10">
    <property type="entry name" value="Winged helix-like DNA-binding domain superfamily/Winged helix DNA-binding domain"/>
    <property type="match status" value="1"/>
</dbReference>
<dbReference type="Proteomes" id="UP000305546">
    <property type="component" value="Unassembled WGS sequence"/>
</dbReference>
<comment type="caution">
    <text evidence="8">The sequence shown here is derived from an EMBL/GenBank/DDBJ whole genome shotgun (WGS) entry which is preliminary data.</text>
</comment>
<dbReference type="PANTHER" id="PTHR43133">
    <property type="entry name" value="RNA POLYMERASE ECF-TYPE SIGMA FACTO"/>
    <property type="match status" value="1"/>
</dbReference>
<dbReference type="Pfam" id="PF04542">
    <property type="entry name" value="Sigma70_r2"/>
    <property type="match status" value="1"/>
</dbReference>
<dbReference type="InterPro" id="IPR036388">
    <property type="entry name" value="WH-like_DNA-bd_sf"/>
</dbReference>
<keyword evidence="2" id="KW-0805">Transcription regulation</keyword>
<feature type="domain" description="RNA polymerase sigma-70 region 2" evidence="6">
    <location>
        <begin position="31"/>
        <end position="101"/>
    </location>
</feature>
<proteinExistence type="inferred from homology"/>
<dbReference type="Pfam" id="PF08281">
    <property type="entry name" value="Sigma70_r4_2"/>
    <property type="match status" value="1"/>
</dbReference>
<dbReference type="InterPro" id="IPR013249">
    <property type="entry name" value="RNA_pol_sigma70_r4_t2"/>
</dbReference>
<dbReference type="CDD" id="cd06171">
    <property type="entry name" value="Sigma70_r4"/>
    <property type="match status" value="1"/>
</dbReference>
<dbReference type="SUPFAM" id="SSF88659">
    <property type="entry name" value="Sigma3 and sigma4 domains of RNA polymerase sigma factors"/>
    <property type="match status" value="1"/>
</dbReference>
<feature type="domain" description="RNA polymerase sigma factor 70 region 4 type 2" evidence="7">
    <location>
        <begin position="137"/>
        <end position="189"/>
    </location>
</feature>
<evidence type="ECO:0000256" key="5">
    <source>
        <dbReference type="ARBA" id="ARBA00023163"/>
    </source>
</evidence>
<dbReference type="InterPro" id="IPR013324">
    <property type="entry name" value="RNA_pol_sigma_r3/r4-like"/>
</dbReference>
<evidence type="ECO:0000313" key="9">
    <source>
        <dbReference type="Proteomes" id="UP000305546"/>
    </source>
</evidence>
<dbReference type="RefSeq" id="WP_139097668.1">
    <property type="nucleotide sequence ID" value="NZ_VDFW01000013.1"/>
</dbReference>
<dbReference type="InterPro" id="IPR039425">
    <property type="entry name" value="RNA_pol_sigma-70-like"/>
</dbReference>
<sequence length="202" mass="22522">MGRKDRIVPSVEDGLVSSAVAGDRGAVGELVRWLEPLVLRHCRHKVLPGERWRVDVDDLAQEVVLAVLKALPRYPYDAEVFLPYVLTIANRKLSESRRTARYRYAVPVGEFGDDEWRLSDTSPDPGDEVERSDLGRRLGHLMCTLPPRTRRILQLRVLDGLSAQETADALGIASAGAVRVTQHRALAHLRKGAMADARFPAR</sequence>
<evidence type="ECO:0000256" key="4">
    <source>
        <dbReference type="ARBA" id="ARBA00023125"/>
    </source>
</evidence>
<dbReference type="InterPro" id="IPR013325">
    <property type="entry name" value="RNA_pol_sigma_r2"/>
</dbReference>
<dbReference type="OrthoDB" id="3615668at2"/>
<dbReference type="SUPFAM" id="SSF88946">
    <property type="entry name" value="Sigma2 domain of RNA polymerase sigma factors"/>
    <property type="match status" value="1"/>
</dbReference>
<keyword evidence="9" id="KW-1185">Reference proteome</keyword>
<comment type="similarity">
    <text evidence="1">Belongs to the sigma-70 factor family. ECF subfamily.</text>
</comment>
<gene>
    <name evidence="8" type="ORF">FG385_16690</name>
</gene>
<reference evidence="8 9" key="1">
    <citation type="submission" date="2019-06" db="EMBL/GenBank/DDBJ databases">
        <title>Amycolatopsis alkalitolerans sp. nov., isolated from Gastrodia elata Blume.</title>
        <authorList>
            <person name="Narsing Rao M.P."/>
            <person name="Li W.J."/>
        </authorList>
    </citation>
    <scope>NUCLEOTIDE SEQUENCE [LARGE SCALE GENOMIC DNA]</scope>
    <source>
        <strain evidence="8 9">SYSUP0005</strain>
    </source>
</reference>
<evidence type="ECO:0000313" key="8">
    <source>
        <dbReference type="EMBL" id="TNC24880.1"/>
    </source>
</evidence>
<dbReference type="GO" id="GO:0003677">
    <property type="term" value="F:DNA binding"/>
    <property type="evidence" value="ECO:0007669"/>
    <property type="project" value="UniProtKB-KW"/>
</dbReference>
<dbReference type="InterPro" id="IPR007627">
    <property type="entry name" value="RNA_pol_sigma70_r2"/>
</dbReference>
<evidence type="ECO:0000259" key="6">
    <source>
        <dbReference type="Pfam" id="PF04542"/>
    </source>
</evidence>
<evidence type="ECO:0000256" key="3">
    <source>
        <dbReference type="ARBA" id="ARBA00023082"/>
    </source>
</evidence>
<keyword evidence="4" id="KW-0238">DNA-binding</keyword>
<evidence type="ECO:0000256" key="1">
    <source>
        <dbReference type="ARBA" id="ARBA00010641"/>
    </source>
</evidence>
<dbReference type="AlphaFoldDB" id="A0A5C4M0A7"/>
<organism evidence="8 9">
    <name type="scientific">Amycolatopsis alkalitolerans</name>
    <dbReference type="NCBI Taxonomy" id="2547244"/>
    <lineage>
        <taxon>Bacteria</taxon>
        <taxon>Bacillati</taxon>
        <taxon>Actinomycetota</taxon>
        <taxon>Actinomycetes</taxon>
        <taxon>Pseudonocardiales</taxon>
        <taxon>Pseudonocardiaceae</taxon>
        <taxon>Amycolatopsis</taxon>
    </lineage>
</organism>
<evidence type="ECO:0000256" key="2">
    <source>
        <dbReference type="ARBA" id="ARBA00023015"/>
    </source>
</evidence>
<dbReference type="PANTHER" id="PTHR43133:SF58">
    <property type="entry name" value="ECF RNA POLYMERASE SIGMA FACTOR SIGD"/>
    <property type="match status" value="1"/>
</dbReference>
<dbReference type="NCBIfam" id="TIGR02937">
    <property type="entry name" value="sigma70-ECF"/>
    <property type="match status" value="1"/>
</dbReference>
<dbReference type="EMBL" id="VDFW01000013">
    <property type="protein sequence ID" value="TNC24880.1"/>
    <property type="molecule type" value="Genomic_DNA"/>
</dbReference>
<dbReference type="Gene3D" id="1.10.1740.10">
    <property type="match status" value="1"/>
</dbReference>